<dbReference type="InterPro" id="IPR017328">
    <property type="entry name" value="Sirtuin_class_I"/>
</dbReference>
<dbReference type="Pfam" id="PF02146">
    <property type="entry name" value="SIR2"/>
    <property type="match status" value="1"/>
</dbReference>
<feature type="binding site" evidence="8">
    <location>
        <position position="247"/>
    </location>
    <ligand>
        <name>NAD(+)</name>
        <dbReference type="ChEBI" id="CHEBI:57540"/>
    </ligand>
</feature>
<proteinExistence type="inferred from homology"/>
<organism evidence="12 13">
    <name type="scientific">Aspergillus nanangensis</name>
    <dbReference type="NCBI Taxonomy" id="2582783"/>
    <lineage>
        <taxon>Eukaryota</taxon>
        <taxon>Fungi</taxon>
        <taxon>Dikarya</taxon>
        <taxon>Ascomycota</taxon>
        <taxon>Pezizomycotina</taxon>
        <taxon>Eurotiomycetes</taxon>
        <taxon>Eurotiomycetidae</taxon>
        <taxon>Eurotiales</taxon>
        <taxon>Aspergillaceae</taxon>
        <taxon>Aspergillus</taxon>
        <taxon>Aspergillus subgen. Circumdati</taxon>
    </lineage>
</organism>
<dbReference type="GO" id="GO:0017136">
    <property type="term" value="F:histone deacetylase activity, NAD-dependent"/>
    <property type="evidence" value="ECO:0007669"/>
    <property type="project" value="InterPro"/>
</dbReference>
<keyword evidence="5 6" id="KW-0520">NAD</keyword>
<comment type="caution">
    <text evidence="12">The sequence shown here is derived from an EMBL/GenBank/DDBJ whole genome shotgun (WGS) entry which is preliminary data.</text>
</comment>
<dbReference type="SUPFAM" id="SSF52467">
    <property type="entry name" value="DHS-like NAD/FAD-binding domain"/>
    <property type="match status" value="1"/>
</dbReference>
<dbReference type="InterPro" id="IPR029035">
    <property type="entry name" value="DHS-like_NAD/FAD-binding_dom"/>
</dbReference>
<protein>
    <recommendedName>
        <fullName evidence="6">NAD-dependent protein deacetylase</fullName>
        <ecNumber evidence="6">2.3.1.286</ecNumber>
    </recommendedName>
</protein>
<dbReference type="InterPro" id="IPR003000">
    <property type="entry name" value="Sirtuin"/>
</dbReference>
<dbReference type="Proteomes" id="UP001194746">
    <property type="component" value="Unassembled WGS sequence"/>
</dbReference>
<feature type="binding site" evidence="9 10">
    <location>
        <position position="166"/>
    </location>
    <ligand>
        <name>Zn(2+)</name>
        <dbReference type="ChEBI" id="CHEBI:29105"/>
    </ligand>
</feature>
<dbReference type="PANTHER" id="PTHR11085">
    <property type="entry name" value="NAD-DEPENDENT PROTEIN DEACYLASE SIRTUIN-5, MITOCHONDRIAL-RELATED"/>
    <property type="match status" value="1"/>
</dbReference>
<dbReference type="GO" id="GO:0005634">
    <property type="term" value="C:nucleus"/>
    <property type="evidence" value="ECO:0007669"/>
    <property type="project" value="TreeGrafter"/>
</dbReference>
<comment type="catalytic activity">
    <reaction evidence="6">
        <text>N(6)-acetyl-L-lysyl-[protein] + NAD(+) + H2O = 2''-O-acetyl-ADP-D-ribose + nicotinamide + L-lysyl-[protein]</text>
        <dbReference type="Rhea" id="RHEA:43636"/>
        <dbReference type="Rhea" id="RHEA-COMP:9752"/>
        <dbReference type="Rhea" id="RHEA-COMP:10731"/>
        <dbReference type="ChEBI" id="CHEBI:15377"/>
        <dbReference type="ChEBI" id="CHEBI:17154"/>
        <dbReference type="ChEBI" id="CHEBI:29969"/>
        <dbReference type="ChEBI" id="CHEBI:57540"/>
        <dbReference type="ChEBI" id="CHEBI:61930"/>
        <dbReference type="ChEBI" id="CHEBI:83767"/>
        <dbReference type="EC" id="2.3.1.286"/>
    </reaction>
</comment>
<feature type="binding site" evidence="10">
    <location>
        <position position="161"/>
    </location>
    <ligand>
        <name>Zn(2+)</name>
        <dbReference type="ChEBI" id="CHEBI:29105"/>
    </ligand>
</feature>
<evidence type="ECO:0000256" key="1">
    <source>
        <dbReference type="ARBA" id="ARBA00006924"/>
    </source>
</evidence>
<keyword evidence="3 6" id="KW-0479">Metal-binding</keyword>
<dbReference type="InterPro" id="IPR026590">
    <property type="entry name" value="Ssirtuin_cat_dom"/>
</dbReference>
<evidence type="ECO:0000256" key="2">
    <source>
        <dbReference type="ARBA" id="ARBA00022679"/>
    </source>
</evidence>
<dbReference type="Gene3D" id="3.40.50.1220">
    <property type="entry name" value="TPP-binding domain"/>
    <property type="match status" value="1"/>
</dbReference>
<name>A0AAD4CZH5_ASPNN</name>
<feature type="active site" description="Proton acceptor" evidence="7 10">
    <location>
        <position position="129"/>
    </location>
</feature>
<evidence type="ECO:0000256" key="10">
    <source>
        <dbReference type="PROSITE-ProRule" id="PRU00236"/>
    </source>
</evidence>
<feature type="binding site" evidence="9 10">
    <location>
        <position position="140"/>
    </location>
    <ligand>
        <name>Zn(2+)</name>
        <dbReference type="ChEBI" id="CHEBI:29105"/>
    </ligand>
</feature>
<keyword evidence="2 6" id="KW-0808">Transferase</keyword>
<evidence type="ECO:0000256" key="7">
    <source>
        <dbReference type="PIRSR" id="PIRSR037938-1"/>
    </source>
</evidence>
<keyword evidence="4 6" id="KW-0862">Zinc</keyword>
<evidence type="ECO:0000256" key="3">
    <source>
        <dbReference type="ARBA" id="ARBA00022723"/>
    </source>
</evidence>
<evidence type="ECO:0000256" key="5">
    <source>
        <dbReference type="ARBA" id="ARBA00023027"/>
    </source>
</evidence>
<evidence type="ECO:0000313" key="12">
    <source>
        <dbReference type="EMBL" id="KAF9895341.1"/>
    </source>
</evidence>
<dbReference type="GO" id="GO:0070403">
    <property type="term" value="F:NAD+ binding"/>
    <property type="evidence" value="ECO:0007669"/>
    <property type="project" value="UniProtKB-UniRule"/>
</dbReference>
<feature type="binding site" evidence="8">
    <location>
        <begin position="27"/>
        <end position="31"/>
    </location>
    <ligand>
        <name>NAD(+)</name>
        <dbReference type="ChEBI" id="CHEBI:57540"/>
    </ligand>
</feature>
<dbReference type="InterPro" id="IPR050134">
    <property type="entry name" value="NAD-dep_sirtuin_deacylases"/>
</dbReference>
<feature type="binding site" evidence="9 10">
    <location>
        <position position="137"/>
    </location>
    <ligand>
        <name>Zn(2+)</name>
        <dbReference type="ChEBI" id="CHEBI:29105"/>
    </ligand>
</feature>
<evidence type="ECO:0000313" key="13">
    <source>
        <dbReference type="Proteomes" id="UP001194746"/>
    </source>
</evidence>
<feature type="domain" description="Deacetylase sirtuin-type" evidence="11">
    <location>
        <begin position="1"/>
        <end position="261"/>
    </location>
</feature>
<comment type="cofactor">
    <cofactor evidence="9">
        <name>Zn(2+)</name>
        <dbReference type="ChEBI" id="CHEBI:29105"/>
    </cofactor>
    <text evidence="9">Binds 1 zinc ion per subunit.</text>
</comment>
<evidence type="ECO:0000256" key="6">
    <source>
        <dbReference type="PIRNR" id="PIRNR037938"/>
    </source>
</evidence>
<evidence type="ECO:0000256" key="8">
    <source>
        <dbReference type="PIRSR" id="PIRSR037938-2"/>
    </source>
</evidence>
<dbReference type="InterPro" id="IPR026591">
    <property type="entry name" value="Sirtuin_cat_small_dom_sf"/>
</dbReference>
<evidence type="ECO:0000256" key="9">
    <source>
        <dbReference type="PIRSR" id="PIRSR037938-3"/>
    </source>
</evidence>
<dbReference type="PANTHER" id="PTHR11085:SF14">
    <property type="entry name" value="NAD-DEPENDENT PROTEIN DEACETYLASE HST2-2"/>
    <property type="match status" value="1"/>
</dbReference>
<feature type="binding site" evidence="8">
    <location>
        <begin position="37"/>
        <end position="39"/>
    </location>
    <ligand>
        <name>NAD(+)</name>
        <dbReference type="ChEBI" id="CHEBI:57540"/>
    </ligand>
</feature>
<reference evidence="12" key="2">
    <citation type="submission" date="2020-02" db="EMBL/GenBank/DDBJ databases">
        <authorList>
            <person name="Gilchrist C.L.M."/>
            <person name="Chooi Y.-H."/>
        </authorList>
    </citation>
    <scope>NUCLEOTIDE SEQUENCE</scope>
    <source>
        <strain evidence="12">MST-FP2251</strain>
    </source>
</reference>
<feature type="binding site" evidence="8">
    <location>
        <begin position="227"/>
        <end position="229"/>
    </location>
    <ligand>
        <name>NAD(+)</name>
        <dbReference type="ChEBI" id="CHEBI:57540"/>
    </ligand>
</feature>
<dbReference type="EMBL" id="VCAU01000001">
    <property type="protein sequence ID" value="KAF9895341.1"/>
    <property type="molecule type" value="Genomic_DNA"/>
</dbReference>
<dbReference type="GO" id="GO:0008270">
    <property type="term" value="F:zinc ion binding"/>
    <property type="evidence" value="ECO:0007669"/>
    <property type="project" value="UniProtKB-UniRule"/>
</dbReference>
<keyword evidence="13" id="KW-1185">Reference proteome</keyword>
<evidence type="ECO:0000256" key="4">
    <source>
        <dbReference type="ARBA" id="ARBA00022833"/>
    </source>
</evidence>
<dbReference type="PIRSF" id="PIRSF037938">
    <property type="entry name" value="SIR2_euk"/>
    <property type="match status" value="1"/>
</dbReference>
<evidence type="ECO:0000259" key="11">
    <source>
        <dbReference type="PROSITE" id="PS50305"/>
    </source>
</evidence>
<accession>A0AAD4CZH5</accession>
<feature type="binding site" evidence="8">
    <location>
        <begin position="109"/>
        <end position="112"/>
    </location>
    <ligand>
        <name>NAD(+)</name>
        <dbReference type="ChEBI" id="CHEBI:57540"/>
    </ligand>
</feature>
<dbReference type="PROSITE" id="PS50305">
    <property type="entry name" value="SIRTUIN"/>
    <property type="match status" value="1"/>
</dbReference>
<comment type="similarity">
    <text evidence="1 6">Belongs to the sirtuin family. Class I subfamily.</text>
</comment>
<feature type="binding site" evidence="8">
    <location>
        <begin position="203"/>
        <end position="204"/>
    </location>
    <ligand>
        <name>NAD(+)</name>
        <dbReference type="ChEBI" id="CHEBI:57540"/>
    </ligand>
</feature>
<sequence>MTPSLSDTETAATSIQNAHHIVLLIGAGISTAAGIPDFRSDKTGLYARLAPLNLPFPEAIFHINYFRHTPEPFYAIAKARHPRNLKPTLSHAFLGLLAKKDRVHFLFTQNIDGLEEDAFVPPGKMLAAHGNWKTQRCWKCKAAYPDGLMKRAIAEGEVPYCQEEGCDGPVKPDVVFFGESLPEVFEEKEKLVDEADLMIVVGTSLKVAPCSRLPRAVREGVPRILINQEKVGDFGSRVGDVCLLGSCDESARALAGALGWGDELESLWGEAVAAKESMEGDFENETSIDECIRRLAQENQGKMISDGHKKMLETHLESKFARLSTAASKGNI</sequence>
<reference evidence="12" key="1">
    <citation type="journal article" date="2019" name="Beilstein J. Org. Chem.">
        <title>Nanangenines: drimane sesquiterpenoids as the dominant metabolite cohort of a novel Australian fungus, Aspergillus nanangensis.</title>
        <authorList>
            <person name="Lacey H.J."/>
            <person name="Gilchrist C.L.M."/>
            <person name="Crombie A."/>
            <person name="Kalaitzis J.A."/>
            <person name="Vuong D."/>
            <person name="Rutledge P.J."/>
            <person name="Turner P."/>
            <person name="Pitt J.I."/>
            <person name="Lacey E."/>
            <person name="Chooi Y.H."/>
            <person name="Piggott A.M."/>
        </authorList>
    </citation>
    <scope>NUCLEOTIDE SEQUENCE</scope>
    <source>
        <strain evidence="12">MST-FP2251</strain>
    </source>
</reference>
<dbReference type="AlphaFoldDB" id="A0AAD4CZH5"/>
<dbReference type="EC" id="2.3.1.286" evidence="6"/>
<dbReference type="Gene3D" id="3.30.1600.10">
    <property type="entry name" value="SIR2/SIRT2 'Small Domain"/>
    <property type="match status" value="1"/>
</dbReference>
<gene>
    <name evidence="12" type="primary">SIR2RP1</name>
    <name evidence="12" type="ORF">FE257_000245</name>
</gene>